<dbReference type="KEGG" id="dpl:KGM_215585"/>
<gene>
    <name evidence="3" type="ORF">KGM_215585</name>
</gene>
<organism evidence="3 4">
    <name type="scientific">Danaus plexippus plexippus</name>
    <dbReference type="NCBI Taxonomy" id="278856"/>
    <lineage>
        <taxon>Eukaryota</taxon>
        <taxon>Metazoa</taxon>
        <taxon>Ecdysozoa</taxon>
        <taxon>Arthropoda</taxon>
        <taxon>Hexapoda</taxon>
        <taxon>Insecta</taxon>
        <taxon>Pterygota</taxon>
        <taxon>Neoptera</taxon>
        <taxon>Endopterygota</taxon>
        <taxon>Lepidoptera</taxon>
        <taxon>Glossata</taxon>
        <taxon>Ditrysia</taxon>
        <taxon>Papilionoidea</taxon>
        <taxon>Nymphalidae</taxon>
        <taxon>Danainae</taxon>
        <taxon>Danaini</taxon>
        <taxon>Danaina</taxon>
        <taxon>Danaus</taxon>
        <taxon>Danaus</taxon>
    </lineage>
</organism>
<accession>A0A212ERX5</accession>
<dbReference type="Proteomes" id="UP000007151">
    <property type="component" value="Unassembled WGS sequence"/>
</dbReference>
<evidence type="ECO:0000256" key="1">
    <source>
        <dbReference type="SAM" id="MobiDB-lite"/>
    </source>
</evidence>
<feature type="region of interest" description="Disordered" evidence="1">
    <location>
        <begin position="313"/>
        <end position="414"/>
    </location>
</feature>
<feature type="signal peptide" evidence="2">
    <location>
        <begin position="1"/>
        <end position="20"/>
    </location>
</feature>
<reference evidence="3 4" key="1">
    <citation type="journal article" date="2011" name="Cell">
        <title>The monarch butterfly genome yields insights into long-distance migration.</title>
        <authorList>
            <person name="Zhan S."/>
            <person name="Merlin C."/>
            <person name="Boore J.L."/>
            <person name="Reppert S.M."/>
        </authorList>
    </citation>
    <scope>NUCLEOTIDE SEQUENCE [LARGE SCALE GENOMIC DNA]</scope>
    <source>
        <strain evidence="3">F-2</strain>
    </source>
</reference>
<evidence type="ECO:0000313" key="3">
    <source>
        <dbReference type="EMBL" id="OWR44237.1"/>
    </source>
</evidence>
<feature type="compositionally biased region" description="Polar residues" evidence="1">
    <location>
        <begin position="373"/>
        <end position="390"/>
    </location>
</feature>
<feature type="compositionally biased region" description="Polar residues" evidence="1">
    <location>
        <begin position="103"/>
        <end position="115"/>
    </location>
</feature>
<feature type="compositionally biased region" description="Low complexity" evidence="1">
    <location>
        <begin position="168"/>
        <end position="185"/>
    </location>
</feature>
<keyword evidence="4" id="KW-1185">Reference proteome</keyword>
<dbReference type="EMBL" id="AGBW02012902">
    <property type="protein sequence ID" value="OWR44237.1"/>
    <property type="molecule type" value="Genomic_DNA"/>
</dbReference>
<protein>
    <submittedName>
        <fullName evidence="3">Uncharacterized protein</fullName>
    </submittedName>
</protein>
<comment type="caution">
    <text evidence="3">The sequence shown here is derived from an EMBL/GenBank/DDBJ whole genome shotgun (WGS) entry which is preliminary data.</text>
</comment>
<dbReference type="InParanoid" id="A0A212ERX5"/>
<dbReference type="eggNOG" id="ENOG502T7PZ">
    <property type="taxonomic scope" value="Eukaryota"/>
</dbReference>
<sequence>MVRLQILLLVVSSVLTTVYSIDNDDLNTKAPSKSNAKLIYSVIQRRRHQAPHEEIKDEDVGRYIRRPPQTTTAPSIFSMKVENTYQNVYPNERSSDKKIYPKRNQTNTDNTGVSSKRSIMKMPIERIAMRTKNLSRKIPFAKRYHPAVAEPITSFNDGNLEEQKVETESMSTATSTTTTITTTSTTPESVVLDTIGKEQTRKESVADSKNLFSFPSRTLEISEDIMALNQNSEELSELKFITQTSKPISTTVKTLEESVPTSIYIPNIMSQTRRRRPHFAKKVHMQPIMETVTINDNLVLSTSAPTLYATTEMKRGKKTISPSHEQDLPSITKTPKLRRRLLNRDSLNRGSQKFSSEELRRQQTDTSLDESHSTSSQGTLFTLNNEKSTSLVPMTSPKPPPVPTLSPWYDGFGK</sequence>
<evidence type="ECO:0000313" key="4">
    <source>
        <dbReference type="Proteomes" id="UP000007151"/>
    </source>
</evidence>
<feature type="region of interest" description="Disordered" evidence="1">
    <location>
        <begin position="94"/>
        <end position="115"/>
    </location>
</feature>
<name>A0A212ERX5_DANPL</name>
<proteinExistence type="predicted"/>
<evidence type="ECO:0000256" key="2">
    <source>
        <dbReference type="SAM" id="SignalP"/>
    </source>
</evidence>
<dbReference type="AlphaFoldDB" id="A0A212ERX5"/>
<keyword evidence="2" id="KW-0732">Signal</keyword>
<feature type="chain" id="PRO_5011108712" evidence="2">
    <location>
        <begin position="21"/>
        <end position="414"/>
    </location>
</feature>
<feature type="region of interest" description="Disordered" evidence="1">
    <location>
        <begin position="166"/>
        <end position="185"/>
    </location>
</feature>